<accession>A0ACC0GN99</accession>
<dbReference type="EMBL" id="CM045765">
    <property type="protein sequence ID" value="KAI8001972.1"/>
    <property type="molecule type" value="Genomic_DNA"/>
</dbReference>
<evidence type="ECO:0000313" key="1">
    <source>
        <dbReference type="EMBL" id="KAI8001972.1"/>
    </source>
</evidence>
<proteinExistence type="predicted"/>
<gene>
    <name evidence="1" type="ORF">LOK49_LG09G01482</name>
</gene>
<protein>
    <submittedName>
        <fullName evidence="1">Kinesin-like protein KIN-13B</fullName>
    </submittedName>
</protein>
<organism evidence="1 2">
    <name type="scientific">Camellia lanceoleosa</name>
    <dbReference type="NCBI Taxonomy" id="1840588"/>
    <lineage>
        <taxon>Eukaryota</taxon>
        <taxon>Viridiplantae</taxon>
        <taxon>Streptophyta</taxon>
        <taxon>Embryophyta</taxon>
        <taxon>Tracheophyta</taxon>
        <taxon>Spermatophyta</taxon>
        <taxon>Magnoliopsida</taxon>
        <taxon>eudicotyledons</taxon>
        <taxon>Gunneridae</taxon>
        <taxon>Pentapetalae</taxon>
        <taxon>asterids</taxon>
        <taxon>Ericales</taxon>
        <taxon>Theaceae</taxon>
        <taxon>Camellia</taxon>
    </lineage>
</organism>
<reference evidence="1 2" key="1">
    <citation type="journal article" date="2022" name="Plant J.">
        <title>Chromosome-level genome of Camellia lanceoleosa provides a valuable resource for understanding genome evolution and self-incompatibility.</title>
        <authorList>
            <person name="Gong W."/>
            <person name="Xiao S."/>
            <person name="Wang L."/>
            <person name="Liao Z."/>
            <person name="Chang Y."/>
            <person name="Mo W."/>
            <person name="Hu G."/>
            <person name="Li W."/>
            <person name="Zhao G."/>
            <person name="Zhu H."/>
            <person name="Hu X."/>
            <person name="Ji K."/>
            <person name="Xiang X."/>
            <person name="Song Q."/>
            <person name="Yuan D."/>
            <person name="Jin S."/>
            <person name="Zhang L."/>
        </authorList>
    </citation>
    <scope>NUCLEOTIDE SEQUENCE [LARGE SCALE GENOMIC DNA]</scope>
    <source>
        <strain evidence="1">SQ_2022a</strain>
    </source>
</reference>
<comment type="caution">
    <text evidence="1">The sequence shown here is derived from an EMBL/GenBank/DDBJ whole genome shotgun (WGS) entry which is preliminary data.</text>
</comment>
<name>A0ACC0GN99_9ERIC</name>
<keyword evidence="2" id="KW-1185">Reference proteome</keyword>
<dbReference type="Proteomes" id="UP001060215">
    <property type="component" value="Chromosome 8"/>
</dbReference>
<sequence length="204" mass="23530">MQPTIADSLWQQTNKNTQEMQPTKEHPTKTINALQMHKNISVQTPNLVEKHEFVFDVVLNEEVSNDEVYHETVEPIVPIIFQHMGKLEENLKLKRLKDELREPLCWTDYLSLPFTQTNLMREDLRNFFQSSFCFPEMATVLFPSLSYTYLGEASEEFDRDDNTLTLIKPSPMPSKDIRSPLEVGSVHGGNNGVSNVDLEEDKTE</sequence>
<evidence type="ECO:0000313" key="2">
    <source>
        <dbReference type="Proteomes" id="UP001060215"/>
    </source>
</evidence>